<evidence type="ECO:0000256" key="12">
    <source>
        <dbReference type="ARBA" id="ARBA00022989"/>
    </source>
</evidence>
<feature type="disulfide bond" evidence="20">
    <location>
        <begin position="2063"/>
        <end position="2075"/>
    </location>
</feature>
<feature type="disulfide bond" evidence="20">
    <location>
        <begin position="2311"/>
        <end position="2323"/>
    </location>
</feature>
<comment type="caution">
    <text evidence="19">Lacks conserved residue(s) required for the propagation of feature annotation.</text>
</comment>
<proteinExistence type="inferred from homology"/>
<keyword evidence="17" id="KW-0325">Glycoprotein</keyword>
<dbReference type="PROSITE" id="PS01209">
    <property type="entry name" value="LDLRA_1"/>
    <property type="match status" value="9"/>
</dbReference>
<feature type="repeat" description="LDL-receptor class B" evidence="21">
    <location>
        <begin position="675"/>
        <end position="719"/>
    </location>
</feature>
<dbReference type="SMART" id="SM00192">
    <property type="entry name" value="LDLa"/>
    <property type="match status" value="18"/>
</dbReference>
<dbReference type="FunFam" id="4.10.400.10:FF:000011">
    <property type="entry name" value="Low-density lipoprotein receptor-related protein 1"/>
    <property type="match status" value="2"/>
</dbReference>
<evidence type="ECO:0000256" key="1">
    <source>
        <dbReference type="ARBA" id="ARBA00004251"/>
    </source>
</evidence>
<dbReference type="SMART" id="SM00179">
    <property type="entry name" value="EGF_CA"/>
    <property type="match status" value="5"/>
</dbReference>
<keyword evidence="8 23" id="KW-0812">Transmembrane</keyword>
<dbReference type="PROSITE" id="PS50068">
    <property type="entry name" value="LDLRA_2"/>
    <property type="match status" value="18"/>
</dbReference>
<dbReference type="SMART" id="SM00135">
    <property type="entry name" value="LY"/>
    <property type="match status" value="27"/>
</dbReference>
<keyword evidence="5" id="KW-0964">Secreted</keyword>
<dbReference type="PANTHER" id="PTHR22722:SF14">
    <property type="entry name" value="MEGALIN, ISOFORM A"/>
    <property type="match status" value="1"/>
</dbReference>
<keyword evidence="4" id="KW-1003">Cell membrane</keyword>
<dbReference type="PROSITE" id="PS00022">
    <property type="entry name" value="EGF_1"/>
    <property type="match status" value="1"/>
</dbReference>
<dbReference type="InterPro" id="IPR018097">
    <property type="entry name" value="EGF_Ca-bd_CS"/>
</dbReference>
<dbReference type="InterPro" id="IPR026823">
    <property type="entry name" value="cEGF"/>
</dbReference>
<feature type="disulfide bond" evidence="20">
    <location>
        <begin position="2269"/>
        <end position="2281"/>
    </location>
</feature>
<accession>A0A210PIV0</accession>
<dbReference type="FunFam" id="4.10.400.10:FF:000005">
    <property type="entry name" value="low-density lipoprotein receptor-related protein 1B"/>
    <property type="match status" value="1"/>
</dbReference>
<feature type="disulfide bond" evidence="20">
    <location>
        <begin position="1593"/>
        <end position="1605"/>
    </location>
</feature>
<dbReference type="SUPFAM" id="SSF63825">
    <property type="entry name" value="YWTD domain"/>
    <property type="match status" value="6"/>
</dbReference>
<evidence type="ECO:0000259" key="24">
    <source>
        <dbReference type="PROSITE" id="PS50026"/>
    </source>
</evidence>
<feature type="disulfide bond" evidence="20">
    <location>
        <begin position="1221"/>
        <end position="1239"/>
    </location>
</feature>
<feature type="repeat" description="LDL-receptor class B" evidence="21">
    <location>
        <begin position="1888"/>
        <end position="1930"/>
    </location>
</feature>
<feature type="disulfide bond" evidence="20">
    <location>
        <begin position="1508"/>
        <end position="1520"/>
    </location>
</feature>
<evidence type="ECO:0000256" key="7">
    <source>
        <dbReference type="ARBA" id="ARBA00022583"/>
    </source>
</evidence>
<dbReference type="OrthoDB" id="21182at2759"/>
<feature type="compositionally biased region" description="Polar residues" evidence="22">
    <location>
        <begin position="3052"/>
        <end position="3064"/>
    </location>
</feature>
<dbReference type="Pfam" id="PF14670">
    <property type="entry name" value="FXa_inhibition"/>
    <property type="match status" value="1"/>
</dbReference>
<dbReference type="GO" id="GO:0043235">
    <property type="term" value="C:receptor complex"/>
    <property type="evidence" value="ECO:0007669"/>
    <property type="project" value="TreeGrafter"/>
</dbReference>
<dbReference type="InterPro" id="IPR023415">
    <property type="entry name" value="LDLR_class-A_CS"/>
</dbReference>
<keyword evidence="26" id="KW-1185">Reference proteome</keyword>
<dbReference type="InterPro" id="IPR000742">
    <property type="entry name" value="EGF"/>
</dbReference>
<dbReference type="InterPro" id="IPR049883">
    <property type="entry name" value="NOTCH1_EGF-like"/>
</dbReference>
<dbReference type="Pfam" id="PF00058">
    <property type="entry name" value="Ldl_recept_b"/>
    <property type="match status" value="9"/>
</dbReference>
<feature type="repeat" description="LDL-receptor class B" evidence="21">
    <location>
        <begin position="2701"/>
        <end position="2745"/>
    </location>
</feature>
<evidence type="ECO:0000313" key="25">
    <source>
        <dbReference type="EMBL" id="OWF36412.1"/>
    </source>
</evidence>
<keyword evidence="25" id="KW-0449">Lipoprotein</keyword>
<evidence type="ECO:0000256" key="19">
    <source>
        <dbReference type="PROSITE-ProRule" id="PRU00076"/>
    </source>
</evidence>
<dbReference type="CDD" id="cd00054">
    <property type="entry name" value="EGF_CA"/>
    <property type="match status" value="2"/>
</dbReference>
<evidence type="ECO:0000256" key="10">
    <source>
        <dbReference type="ARBA" id="ARBA00022737"/>
    </source>
</evidence>
<dbReference type="Gene3D" id="4.10.400.10">
    <property type="entry name" value="Low-density Lipoprotein Receptor"/>
    <property type="match status" value="18"/>
</dbReference>
<dbReference type="GO" id="GO:0042562">
    <property type="term" value="F:hormone binding"/>
    <property type="evidence" value="ECO:0007669"/>
    <property type="project" value="TreeGrafter"/>
</dbReference>
<feature type="domain" description="EGF-like" evidence="24">
    <location>
        <begin position="2887"/>
        <end position="2921"/>
    </location>
</feature>
<organism evidence="25 26">
    <name type="scientific">Mizuhopecten yessoensis</name>
    <name type="common">Japanese scallop</name>
    <name type="synonym">Patinopecten yessoensis</name>
    <dbReference type="NCBI Taxonomy" id="6573"/>
    <lineage>
        <taxon>Eukaryota</taxon>
        <taxon>Metazoa</taxon>
        <taxon>Spiralia</taxon>
        <taxon>Lophotrochozoa</taxon>
        <taxon>Mollusca</taxon>
        <taxon>Bivalvia</taxon>
        <taxon>Autobranchia</taxon>
        <taxon>Pteriomorphia</taxon>
        <taxon>Pectinida</taxon>
        <taxon>Pectinoidea</taxon>
        <taxon>Pectinidae</taxon>
        <taxon>Mizuhopecten</taxon>
    </lineage>
</organism>
<comment type="caution">
    <text evidence="25">The sequence shown here is derived from an EMBL/GenBank/DDBJ whole genome shotgun (WGS) entry which is preliminary data.</text>
</comment>
<evidence type="ECO:0000256" key="4">
    <source>
        <dbReference type="ARBA" id="ARBA00022475"/>
    </source>
</evidence>
<dbReference type="InterPro" id="IPR051221">
    <property type="entry name" value="LDLR-related"/>
</dbReference>
<keyword evidence="7" id="KW-0254">Endocytosis</keyword>
<feature type="repeat" description="LDL-receptor class B" evidence="21">
    <location>
        <begin position="27"/>
        <end position="69"/>
    </location>
</feature>
<evidence type="ECO:0000256" key="2">
    <source>
        <dbReference type="ARBA" id="ARBA00004613"/>
    </source>
</evidence>
<dbReference type="Proteomes" id="UP000242188">
    <property type="component" value="Unassembled WGS sequence"/>
</dbReference>
<dbReference type="FunFam" id="4.10.400.10:FF:000030">
    <property type="entry name" value="Sortilin related receptor 1"/>
    <property type="match status" value="1"/>
</dbReference>
<dbReference type="InterPro" id="IPR056588">
    <property type="entry name" value="EGF_LRP2"/>
</dbReference>
<comment type="subcellular location">
    <subcellularLocation>
        <location evidence="1">Cell membrane</location>
        <topology evidence="1">Single-pass type I membrane protein</topology>
    </subcellularLocation>
    <subcellularLocation>
        <location evidence="18">Membrane</location>
        <location evidence="18">Coated pit</location>
    </subcellularLocation>
    <subcellularLocation>
        <location evidence="2">Secreted</location>
    </subcellularLocation>
</comment>
<keyword evidence="14 19" id="KW-1015">Disulfide bond</keyword>
<feature type="disulfide bond" evidence="20">
    <location>
        <begin position="2082"/>
        <end position="2097"/>
    </location>
</feature>
<feature type="repeat" description="LDL-receptor class B" evidence="21">
    <location>
        <begin position="1078"/>
        <end position="1119"/>
    </location>
</feature>
<feature type="repeat" description="LDL-receptor class B" evidence="21">
    <location>
        <begin position="1800"/>
        <end position="1843"/>
    </location>
</feature>
<feature type="disulfide bond" evidence="20">
    <location>
        <begin position="2143"/>
        <end position="2155"/>
    </location>
</feature>
<dbReference type="PROSITE" id="PS01186">
    <property type="entry name" value="EGF_2"/>
    <property type="match status" value="2"/>
</dbReference>
<evidence type="ECO:0000256" key="17">
    <source>
        <dbReference type="ARBA" id="ARBA00023180"/>
    </source>
</evidence>
<feature type="disulfide bond" evidence="20">
    <location>
        <begin position="1515"/>
        <end position="1533"/>
    </location>
</feature>
<feature type="repeat" description="LDL-receptor class B" evidence="21">
    <location>
        <begin position="1844"/>
        <end position="1887"/>
    </location>
</feature>
<keyword evidence="16" id="KW-0168">Coated pit</keyword>
<evidence type="ECO:0000256" key="9">
    <source>
        <dbReference type="ARBA" id="ARBA00022729"/>
    </source>
</evidence>
<evidence type="ECO:0000256" key="8">
    <source>
        <dbReference type="ARBA" id="ARBA00022692"/>
    </source>
</evidence>
<comment type="similarity">
    <text evidence="3">Belongs to the LDLR family.</text>
</comment>
<dbReference type="CDD" id="cd00112">
    <property type="entry name" value="LDLa"/>
    <property type="match status" value="16"/>
</dbReference>
<sequence>MDGSNLTEVFPVGVNVVEDLAVDWIGGNLYWNDYVFETIEVSKLDGSVRTILFSQNITNPRGIEVDPRKGSRFIFWTDWGQHPRIERADMDGHNRTSIVTKKVYWPNGLSLDYPNRRLYFADARLDYIEYCNYDGSGRQQVFANDHFLRHPHGLVVFEDTIFWTDRVAGRVSQCNKFNCSDRGLTISRISRPLGIAVMHPVRQPYSALDGNPCSNSSCSHLCLLSSVKPKGFSCACPVDMKLDDSENKCIPSDLDYLMYMTKSGIVGIDMEDNVTHPLLPVASVLSGMNMDIDSANGSLYVVQRGDVFNASVVKVSIRDGNVSQFMPSKFSGYVHAVAVDWVARNLYWADTKAGTIEVMKLDGKHNSKVLMSNTGSPLDCDQPVSLTLDPSKGTLYWADLGGNGVPAKIASMRMDGTRPQIVHERRVEVPGDIAIDTSSRLLYWADSAKNWIMALSLDKTHTHRTRVVHSNLGNPTGLAIFNRRLYFADPDHERIYYIPLDHPREMHIVKENIALLTDLVVYNDRHSKGESNACTKNYSGSCEHLCLTLGNGQHTCGCSTGYTKSGNSSCVAVESFLVVSQSDIIRGFNLVKKDHSDAMPPIRGRDRRVIEVDVHIKNDHIYWIDHDPAGLRGRNFNGIRRIKRDGSEFEQVINTGTGLKPGDGVKGMAIDWVAGNIYFSNIKNYETYIEAARMNGSHRLVLIQERESSPWALAVNPIKRYLYWVDKGQFPKIERAHLDGTHRKIIIDKGIVRPYSITIDVATHDVYWVDTRVDAIQKVSYTGGGRSYVRTNLPSPISITVLGNKIFWADSKLKQVLKIYKKNVLDPEIVRNSISNLRSIAMFDASKQPQVENPCSGPDNGGCEQLCFAKPNKTQPVCSCSTGDLAPDNQTCKAPSDFLIVASESEIITLSLDPDIHSAPLPPITMLSGAVAVDFDYANKYIYFSQVLGRKLSRVKIDSSEVEDIIDTINITSFESLQKTVTAEGLAADWVGQKMYWADVFLSRIFSLDFNATNKVALANVANPRAVAVHPCKGYLFWTDWGRLPKIERATMSGNNRKTIVSTDLGWPNGLSIDYDGDMIYWADALRDRIERSNLNGQYREVIVQSTVHPFSMTVHKHYIYWTDWTLHGVYRAEKHTGANMIVMKEGITHRPMGINVFSNQRQKCTSNPCQIFNGGCAHSCHPAPEGKAECQCSDIGLTLGQDGKSCVPLNHTCGTENFVCANGRCLSHRWVCDSDEDCKDGSDENPNMCATHTCDPTYFRCDNGRCIPPRYRCDHDNDCQDNSDERECDYKPCGSDQFTCSNSRCINKNLVCNGIDNCRDGNRTDEANCPEKTCASGETKCPNSNVCLARKYLCDGDNDCGDNSDENPLFCRKVTCPRGQFYCTKSLKCIPGSWYCDGDDDCGAGEDEPSTCANNSSTCIGTQFACNNKKCISRRWVCDGDDDCGDNSDEEKGLNCVDVNCPVDSFTCASNKKRGRYACIDRRYVCDGVKNCLNGEDETGNCALVTCQPGQFKCANGICIAQRFYCDHDNDCGDDSDEPKTCDYPECGAGKFTCSDKRCIPQSYVCDGAKDCSDGSDEKAARCAAATEKPKCPDGQFKCANANCIDYQLVCNKVDNCGDESDEDRCYIDECSQDDMNQCEQKCVDSITSFRCDCFPGYTLRNDKISCRDIDECKEVPGACSQGCLNSPGNYTCKCNEGYSKTGNMRFCKKTDNTKPWLIFTNKYYIRELSIDGKHYRRVAQGFDSVVGLDFDYAEDRLYFTDVKAKKMYRMYLNGTGKEAIIKHDITGAEGMALDWIAKKIYWVDSKRSSMFVTETNGTNRLALIRRGFVKSPRAIVVDPANGYAYWTDWSLSPYIGCIGMDGSNARKVITNKLGWPNALTIDYETSHLWWGDAHLDYIESARVDGTDRNIVMQATVPHPFAITVFEDWMYWTDWNHMSIEKANKFTGANHTWLQNTTHRPMDMHIYHPLRQKEGANPCGTNNGECSHLCLIAPGGRAFSCKCPDNFLMAPDQQTCIANCTSGQFRCGISDDRCIPSLWKCDGEEDCKDGSDEPEDCPPKHCTPGQFECRNKNCTYGFRVCDLVDDCGDMSDEEACDERRCEAWQYKCGTNKCIPQGWQCDGSDDCGDNSDENDDQCKNVTCGSHQFTCDNGKCIPSTWKCDYDDDCGDRSDEKQAWNCTTRQCQKGWWKCKTNYRCIPDWQRCDGRDDCRDNSDEDEANCPKCHPTGDWQCANKRCIPKRWLCDFDDDCDDKSDEDPLMCAKKYRKCSESEYLCKNKKCIPSKMRCDNDNDCGDNSDEDPHYCKEYHKCQTDQVQCPSGHCISNKSVCDGQRDCKDAWDEQSCPPRYPGNRFCPTNQFQFPHSHNHYGFPHSHNHYRSPHSHNHYRSPHSHNHCRFPHSHNHCMFPHSHNHCRFPHSHNHCGFPHSHNHCRFPPSHNHCRFPHSHNHCRFPPSHNHCRFPHSHNHYRFPHSHNHCRSPHSHNHYRSPYSNNHYRFPHSNNYCRFPHFHNHYRFPHSNNHYVDECARWGTFCAQQCKNVKGSYKCLCTDGFHDVKGKGTHCKPKGGQMLIYFTSGHEVRQIIPDKKAYSGTLSWGRHMGALDVDADRRLLYFSDLSLMKIERAGIPDDINNGGPPRPQDLNADVTQVEGIAIDWVTKNIYWTDSSRRTVSVALDDGRYQKTLISDNLVHPLAIVVNPKLGLLYWTDAGSTSPKIEQAWMTGEKRSVLISTRLGRATGLTLDDHMDDRLYWCDSKENLIESIKLDGSDRVIVVGKGLDNPVSLDVFGGSLYWASQQMGAVMKMDKFGRGVNITLQTGLLLPSSVRIMHPKRHDLSVKNRCLEEDGKKCSHLCLLKPNGSACACPDHSQFIDDSDIQCDAAWETSKPSPSKCSCLNNGRCVMASNRTYSCQCIQGYTGRYCEVSKPIRLVVEDESPPMTAIIIPIIVFSIVICGIVLFLWILKKRGKLLLKAKDLKPGVGTAVTYREGGNIQISSPPFTYDQTATDTDTTQPYSPGVPGSQEAGLAFTTFSNPMYFKGDKQGEKSSPPPSPSTNQSGSDAEQENASFDDINFNGDST</sequence>
<feature type="compositionally biased region" description="Low complexity" evidence="22">
    <location>
        <begin position="2998"/>
        <end position="3010"/>
    </location>
</feature>
<feature type="disulfide bond" evidence="20">
    <location>
        <begin position="2318"/>
        <end position="2336"/>
    </location>
</feature>
<keyword evidence="15 25" id="KW-0675">Receptor</keyword>
<keyword evidence="11" id="KW-0106">Calcium</keyword>
<feature type="disulfide bond" evidence="20">
    <location>
        <begin position="1274"/>
        <end position="1289"/>
    </location>
</feature>
<feature type="disulfide bond" evidence="20">
    <location>
        <begin position="2070"/>
        <end position="2088"/>
    </location>
</feature>
<dbReference type="STRING" id="6573.A0A210PIV0"/>
<reference evidence="25 26" key="1">
    <citation type="journal article" date="2017" name="Nat. Ecol. Evol.">
        <title>Scallop genome provides insights into evolution of bilaterian karyotype and development.</title>
        <authorList>
            <person name="Wang S."/>
            <person name="Zhang J."/>
            <person name="Jiao W."/>
            <person name="Li J."/>
            <person name="Xun X."/>
            <person name="Sun Y."/>
            <person name="Guo X."/>
            <person name="Huan P."/>
            <person name="Dong B."/>
            <person name="Zhang L."/>
            <person name="Hu X."/>
            <person name="Sun X."/>
            <person name="Wang J."/>
            <person name="Zhao C."/>
            <person name="Wang Y."/>
            <person name="Wang D."/>
            <person name="Huang X."/>
            <person name="Wang R."/>
            <person name="Lv J."/>
            <person name="Li Y."/>
            <person name="Zhang Z."/>
            <person name="Liu B."/>
            <person name="Lu W."/>
            <person name="Hui Y."/>
            <person name="Liang J."/>
            <person name="Zhou Z."/>
            <person name="Hou R."/>
            <person name="Li X."/>
            <person name="Liu Y."/>
            <person name="Li H."/>
            <person name="Ning X."/>
            <person name="Lin Y."/>
            <person name="Zhao L."/>
            <person name="Xing Q."/>
            <person name="Dou J."/>
            <person name="Li Y."/>
            <person name="Mao J."/>
            <person name="Guo H."/>
            <person name="Dou H."/>
            <person name="Li T."/>
            <person name="Mu C."/>
            <person name="Jiang W."/>
            <person name="Fu Q."/>
            <person name="Fu X."/>
            <person name="Miao Y."/>
            <person name="Liu J."/>
            <person name="Yu Q."/>
            <person name="Li R."/>
            <person name="Liao H."/>
            <person name="Li X."/>
            <person name="Kong Y."/>
            <person name="Jiang Z."/>
            <person name="Chourrout D."/>
            <person name="Li R."/>
            <person name="Bao Z."/>
        </authorList>
    </citation>
    <scope>NUCLEOTIDE SEQUENCE [LARGE SCALE GENOMIC DNA]</scope>
    <source>
        <strain evidence="25 26">PY_sf001</strain>
    </source>
</reference>
<dbReference type="PRINTS" id="PR00261">
    <property type="entry name" value="LDLRECEPTOR"/>
</dbReference>
<feature type="disulfide bond" evidence="20">
    <location>
        <begin position="1262"/>
        <end position="1280"/>
    </location>
</feature>
<evidence type="ECO:0000256" key="18">
    <source>
        <dbReference type="ARBA" id="ARBA00037878"/>
    </source>
</evidence>
<feature type="disulfide bond" evidence="20">
    <location>
        <begin position="2330"/>
        <end position="2345"/>
    </location>
</feature>
<name>A0A210PIV0_MIZYE</name>
<feature type="repeat" description="LDL-receptor class B" evidence="21">
    <location>
        <begin position="2747"/>
        <end position="2789"/>
    </location>
</feature>
<keyword evidence="9" id="KW-0732">Signal</keyword>
<dbReference type="SUPFAM" id="SSF57184">
    <property type="entry name" value="Growth factor receptor domain"/>
    <property type="match status" value="1"/>
</dbReference>
<evidence type="ECO:0000256" key="16">
    <source>
        <dbReference type="ARBA" id="ARBA00023176"/>
    </source>
</evidence>
<feature type="disulfide bond" evidence="20">
    <location>
        <begin position="1427"/>
        <end position="1445"/>
    </location>
</feature>
<evidence type="ECO:0000256" key="22">
    <source>
        <dbReference type="SAM" id="MobiDB-lite"/>
    </source>
</evidence>
<evidence type="ECO:0000256" key="5">
    <source>
        <dbReference type="ARBA" id="ARBA00022525"/>
    </source>
</evidence>
<dbReference type="Gene3D" id="2.120.10.30">
    <property type="entry name" value="TolB, C-terminal domain"/>
    <property type="match status" value="6"/>
</dbReference>
<dbReference type="SUPFAM" id="SSF57196">
    <property type="entry name" value="EGF/Laminin"/>
    <property type="match status" value="4"/>
</dbReference>
<dbReference type="PROSITE" id="PS50026">
    <property type="entry name" value="EGF_3"/>
    <property type="match status" value="1"/>
</dbReference>
<keyword evidence="12 23" id="KW-1133">Transmembrane helix</keyword>
<evidence type="ECO:0000256" key="3">
    <source>
        <dbReference type="ARBA" id="ARBA00009939"/>
    </source>
</evidence>
<feature type="region of interest" description="Disordered" evidence="22">
    <location>
        <begin position="2993"/>
        <end position="3017"/>
    </location>
</feature>
<evidence type="ECO:0000313" key="26">
    <source>
        <dbReference type="Proteomes" id="UP000242188"/>
    </source>
</evidence>
<dbReference type="FunFam" id="2.120.10.30:FF:000035">
    <property type="entry name" value="Low-density lipoprotein receptor-related protein 2"/>
    <property type="match status" value="1"/>
</dbReference>
<feature type="repeat" description="LDL-receptor class B" evidence="21">
    <location>
        <begin position="393"/>
        <end position="439"/>
    </location>
</feature>
<keyword evidence="13 23" id="KW-0472">Membrane</keyword>
<evidence type="ECO:0000256" key="23">
    <source>
        <dbReference type="SAM" id="Phobius"/>
    </source>
</evidence>
<evidence type="ECO:0000256" key="20">
    <source>
        <dbReference type="PROSITE-ProRule" id="PRU00124"/>
    </source>
</evidence>
<dbReference type="InterPro" id="IPR000033">
    <property type="entry name" value="LDLR_classB_rpt"/>
</dbReference>
<dbReference type="GO" id="GO:0005576">
    <property type="term" value="C:extracellular region"/>
    <property type="evidence" value="ECO:0007669"/>
    <property type="project" value="UniProtKB-SubCell"/>
</dbReference>
<dbReference type="InterPro" id="IPR002172">
    <property type="entry name" value="LDrepeatLR_classA_rpt"/>
</dbReference>
<feature type="transmembrane region" description="Helical" evidence="23">
    <location>
        <begin position="2940"/>
        <end position="2961"/>
    </location>
</feature>
<feature type="disulfide bond" evidence="20">
    <location>
        <begin position="2233"/>
        <end position="2251"/>
    </location>
</feature>
<feature type="disulfide bond" evidence="20">
    <location>
        <begin position="1600"/>
        <end position="1618"/>
    </location>
</feature>
<feature type="repeat" description="LDL-receptor class B" evidence="21">
    <location>
        <begin position="116"/>
        <end position="160"/>
    </location>
</feature>
<dbReference type="PROSITE" id="PS00010">
    <property type="entry name" value="ASX_HYDROXYL"/>
    <property type="match status" value="1"/>
</dbReference>
<dbReference type="Pfam" id="PF00008">
    <property type="entry name" value="EGF"/>
    <property type="match status" value="1"/>
</dbReference>
<protein>
    <submittedName>
        <fullName evidence="25">Low-density lipoprotein receptor-related protein 2</fullName>
    </submittedName>
</protein>
<dbReference type="InterPro" id="IPR011042">
    <property type="entry name" value="6-blade_b-propeller_TolB-like"/>
</dbReference>
<feature type="repeat" description="LDL-receptor class B" evidence="21">
    <location>
        <begin position="72"/>
        <end position="115"/>
    </location>
</feature>
<feature type="repeat" description="LDL-receptor class B" evidence="21">
    <location>
        <begin position="440"/>
        <end position="484"/>
    </location>
</feature>
<dbReference type="GO" id="GO:0006898">
    <property type="term" value="P:receptor-mediated endocytosis"/>
    <property type="evidence" value="ECO:0007669"/>
    <property type="project" value="TreeGrafter"/>
</dbReference>
<feature type="region of interest" description="Disordered" evidence="22">
    <location>
        <begin position="3031"/>
        <end position="3076"/>
    </location>
</feature>
<evidence type="ECO:0000256" key="14">
    <source>
        <dbReference type="ARBA" id="ARBA00023157"/>
    </source>
</evidence>
<dbReference type="InterPro" id="IPR001881">
    <property type="entry name" value="EGF-like_Ca-bd_dom"/>
</dbReference>
<dbReference type="SUPFAM" id="SSF57424">
    <property type="entry name" value="LDL receptor-like module"/>
    <property type="match status" value="18"/>
</dbReference>
<feature type="disulfide bond" evidence="20">
    <location>
        <begin position="1420"/>
        <end position="1432"/>
    </location>
</feature>
<evidence type="ECO:0000256" key="11">
    <source>
        <dbReference type="ARBA" id="ARBA00022837"/>
    </source>
</evidence>
<dbReference type="InterPro" id="IPR000152">
    <property type="entry name" value="EGF-type_Asp/Asn_hydroxyl_site"/>
</dbReference>
<dbReference type="Pfam" id="PF24468">
    <property type="entry name" value="EGF_LRP2"/>
    <property type="match status" value="1"/>
</dbReference>
<feature type="disulfide bond" evidence="20">
    <location>
        <begin position="1548"/>
        <end position="1560"/>
    </location>
</feature>
<feature type="repeat" description="LDL-receptor class B" evidence="21">
    <location>
        <begin position="1757"/>
        <end position="1799"/>
    </location>
</feature>
<dbReference type="PANTHER" id="PTHR22722">
    <property type="entry name" value="LOW-DENSITY LIPOPROTEIN RECEPTOR-RELATED PROTEIN 2-RELATED"/>
    <property type="match status" value="1"/>
</dbReference>
<dbReference type="Pfam" id="PF00057">
    <property type="entry name" value="Ldl_recept_a"/>
    <property type="match status" value="17"/>
</dbReference>
<feature type="repeat" description="LDL-receptor class B" evidence="21">
    <location>
        <begin position="344"/>
        <end position="392"/>
    </location>
</feature>
<feature type="disulfide bond" evidence="20">
    <location>
        <begin position="1294"/>
        <end position="1306"/>
    </location>
</feature>
<feature type="disulfide bond" evidence="19">
    <location>
        <begin position="2911"/>
        <end position="2920"/>
    </location>
</feature>
<dbReference type="GO" id="GO:0016324">
    <property type="term" value="C:apical plasma membrane"/>
    <property type="evidence" value="ECO:0007669"/>
    <property type="project" value="TreeGrafter"/>
</dbReference>
<feature type="disulfide bond" evidence="20">
    <location>
        <begin position="1301"/>
        <end position="1319"/>
    </location>
</feature>
<dbReference type="Pfam" id="PF12662">
    <property type="entry name" value="cEGF"/>
    <property type="match status" value="1"/>
</dbReference>
<feature type="disulfide bond" evidence="20">
    <location>
        <begin position="2276"/>
        <end position="2294"/>
    </location>
</feature>
<feature type="disulfide bond" evidence="20">
    <location>
        <begin position="1612"/>
        <end position="1627"/>
    </location>
</feature>
<feature type="disulfide bond" evidence="20">
    <location>
        <begin position="1214"/>
        <end position="1226"/>
    </location>
</feature>
<dbReference type="InterPro" id="IPR036055">
    <property type="entry name" value="LDL_receptor-like_sf"/>
</dbReference>
<feature type="repeat" description="LDL-receptor class B" evidence="21">
    <location>
        <begin position="720"/>
        <end position="763"/>
    </location>
</feature>
<dbReference type="SMART" id="SM00181">
    <property type="entry name" value="EGF"/>
    <property type="match status" value="14"/>
</dbReference>
<dbReference type="FunFam" id="2.120.10.30:FF:000241">
    <property type="entry name" value="Low-density lipoprotein receptor-related protein 6"/>
    <property type="match status" value="4"/>
</dbReference>
<gene>
    <name evidence="25" type="ORF">KP79_PYT24144</name>
</gene>
<feature type="disulfide bond" evidence="20">
    <location>
        <begin position="2150"/>
        <end position="2168"/>
    </location>
</feature>
<feature type="disulfide bond" evidence="20">
    <location>
        <begin position="1555"/>
        <end position="1573"/>
    </location>
</feature>
<evidence type="ECO:0000256" key="15">
    <source>
        <dbReference type="ARBA" id="ARBA00023170"/>
    </source>
</evidence>
<feature type="repeat" description="LDL-receptor class B" evidence="21">
    <location>
        <begin position="1034"/>
        <end position="1077"/>
    </location>
</feature>
<feature type="repeat" description="LDL-receptor class B" evidence="21">
    <location>
        <begin position="2658"/>
        <end position="2700"/>
    </location>
</feature>
<dbReference type="EMBL" id="NEDP02076622">
    <property type="protein sequence ID" value="OWF36412.1"/>
    <property type="molecule type" value="Genomic_DNA"/>
</dbReference>
<evidence type="ECO:0000256" key="21">
    <source>
        <dbReference type="PROSITE-ProRule" id="PRU00461"/>
    </source>
</evidence>
<dbReference type="GO" id="GO:0005905">
    <property type="term" value="C:clathrin-coated pit"/>
    <property type="evidence" value="ECO:0007669"/>
    <property type="project" value="UniProtKB-KW"/>
</dbReference>
<dbReference type="Gene3D" id="2.10.25.10">
    <property type="entry name" value="Laminin"/>
    <property type="match status" value="4"/>
</dbReference>
<dbReference type="GO" id="GO:0005509">
    <property type="term" value="F:calcium ion binding"/>
    <property type="evidence" value="ECO:0007669"/>
    <property type="project" value="InterPro"/>
</dbReference>
<dbReference type="FunFam" id="4.10.400.10:FF:000002">
    <property type="entry name" value="Low-density lipoprotein receptor-related protein 1"/>
    <property type="match status" value="1"/>
</dbReference>
<dbReference type="PROSITE" id="PS01187">
    <property type="entry name" value="EGF_CA"/>
    <property type="match status" value="1"/>
</dbReference>
<evidence type="ECO:0000256" key="6">
    <source>
        <dbReference type="ARBA" id="ARBA00022536"/>
    </source>
</evidence>
<keyword evidence="10" id="KW-0677">Repeat</keyword>
<dbReference type="InterPro" id="IPR009030">
    <property type="entry name" value="Growth_fac_rcpt_cys_sf"/>
</dbReference>
<keyword evidence="6 19" id="KW-0245">EGF-like domain</keyword>
<feature type="disulfide bond" evidence="20">
    <location>
        <begin position="2109"/>
        <end position="2127"/>
    </location>
</feature>
<feature type="disulfide bond" evidence="20">
    <location>
        <begin position="2102"/>
        <end position="2114"/>
    </location>
</feature>
<dbReference type="Pfam" id="PF07645">
    <property type="entry name" value="EGF_CA"/>
    <property type="match status" value="1"/>
</dbReference>
<dbReference type="PROSITE" id="PS51120">
    <property type="entry name" value="LDLRB"/>
    <property type="match status" value="17"/>
</dbReference>
<evidence type="ECO:0000256" key="13">
    <source>
        <dbReference type="ARBA" id="ARBA00023136"/>
    </source>
</evidence>
<feature type="disulfide bond" evidence="20">
    <location>
        <begin position="1255"/>
        <end position="1267"/>
    </location>
</feature>